<name>A0A0B1T2U6_OESDE</name>
<evidence type="ECO:0008006" key="4">
    <source>
        <dbReference type="Google" id="ProtNLM"/>
    </source>
</evidence>
<reference evidence="2 3" key="1">
    <citation type="submission" date="2014-03" db="EMBL/GenBank/DDBJ databases">
        <title>Draft genome of the hookworm Oesophagostomum dentatum.</title>
        <authorList>
            <person name="Mitreva M."/>
        </authorList>
    </citation>
    <scope>NUCLEOTIDE SEQUENCE [LARGE SCALE GENOMIC DNA]</scope>
    <source>
        <strain evidence="2 3">OD-Hann</strain>
    </source>
</reference>
<feature type="chain" id="PRO_5002082904" description="MD-2-related lipid-recognition domain-containing protein" evidence="1">
    <location>
        <begin position="19"/>
        <end position="119"/>
    </location>
</feature>
<dbReference type="Proteomes" id="UP000053660">
    <property type="component" value="Unassembled WGS sequence"/>
</dbReference>
<evidence type="ECO:0000256" key="1">
    <source>
        <dbReference type="SAM" id="SignalP"/>
    </source>
</evidence>
<dbReference type="OrthoDB" id="5815293at2759"/>
<proteinExistence type="predicted"/>
<evidence type="ECO:0000313" key="2">
    <source>
        <dbReference type="EMBL" id="KHJ91893.1"/>
    </source>
</evidence>
<organism evidence="2 3">
    <name type="scientific">Oesophagostomum dentatum</name>
    <name type="common">Nodular worm</name>
    <dbReference type="NCBI Taxonomy" id="61180"/>
    <lineage>
        <taxon>Eukaryota</taxon>
        <taxon>Metazoa</taxon>
        <taxon>Ecdysozoa</taxon>
        <taxon>Nematoda</taxon>
        <taxon>Chromadorea</taxon>
        <taxon>Rhabditida</taxon>
        <taxon>Rhabditina</taxon>
        <taxon>Rhabditomorpha</taxon>
        <taxon>Strongyloidea</taxon>
        <taxon>Strongylidae</taxon>
        <taxon>Oesophagostomum</taxon>
    </lineage>
</organism>
<sequence length="119" mass="13215">MHIWIVAVICSIIHFVKSQCVDGVHNVITVDSYGNAKLPVRVRNVTILVYDINYRPSCHKGKVNVVLPGYFHIISGEVEVPKDYDLASSNLVRATVQLGGMKLCDEGKSGMVIVPSKYW</sequence>
<keyword evidence="1" id="KW-0732">Signal</keyword>
<dbReference type="AlphaFoldDB" id="A0A0B1T2U6"/>
<evidence type="ECO:0000313" key="3">
    <source>
        <dbReference type="Proteomes" id="UP000053660"/>
    </source>
</evidence>
<protein>
    <recommendedName>
        <fullName evidence="4">MD-2-related lipid-recognition domain-containing protein</fullName>
    </recommendedName>
</protein>
<gene>
    <name evidence="2" type="ORF">OESDEN_08229</name>
</gene>
<feature type="signal peptide" evidence="1">
    <location>
        <begin position="1"/>
        <end position="18"/>
    </location>
</feature>
<dbReference type="EMBL" id="KN551732">
    <property type="protein sequence ID" value="KHJ91893.1"/>
    <property type="molecule type" value="Genomic_DNA"/>
</dbReference>
<keyword evidence="3" id="KW-1185">Reference proteome</keyword>
<accession>A0A0B1T2U6</accession>